<evidence type="ECO:0000256" key="5">
    <source>
        <dbReference type="ARBA" id="ARBA00040994"/>
    </source>
</evidence>
<evidence type="ECO:0000313" key="8">
    <source>
        <dbReference type="RefSeq" id="XP_052758996.1"/>
    </source>
</evidence>
<sequence>MQGINQGNHSMPNMRASTASEADIRRLRSLSLSQIRKHAEFAEYNHKPTPFNIRWIYGYNPKVGVINLNDKGSTTIFYAASNCAVLYNWTTNQMRILQGHRHVVSCIASDRQGKWLVTADSGPENIVIIWDSSNNFPQRTLFSPHRDIKVSRVALSADAKYLLTLGYKEKAVLFWWIWSFGEDKPHAVLEVNFRDSVVAMDFNPYNSEQFLLMSKRDIFIGVSGKIFVMERGERKETDKYELKVRKLETTISPDFGKLTCFTFVQDTAQILVATSRGAVLVFGYTIQYQQKIQPTSFENLRFVKVFRIEKYKINVITSIDGVITTGNNGGEIHFYDEQMKLLYWIHGFQVDNVRHISFNISPRSYQIFDPECNKPCLCWEKVVPEIDPETGHLKQKLLKQQLPSDASVGGKPIIVRDFIVCTLNQGVGFVDFVTEKLVTVLDNRVAHALSISVHPEKPFVCVGYADGIVELFDFLQHKSFSRLDLRAHYKVVIPPKCDSIKYNYEVTIPQLSVTCLKYSPSGFHLACGLNSGELLFLDPSTICILTETPFKDTRHAIKEITYSCDSLTLAFSDAGKTVGVYKYNCTTHKWNFIGKHRAHYKDITAILFLPYKTEKQEYQLVSFGADRTMVEYDIANSSDEYLEIFSLDRMDQTAVPLAGIAWPGLKNLDPAVHRTDMHLILVANDEYKYKIINCATTMTMSTVLGPWYEHPVRKMQLISKTEEGEELQYLLFATKNVIGLQKMPLDGNPWKHVGLLGHPIQIIEMCFREDSGTLFTIGAKDSCMCQWAANYRSVDSTTKLGGENLDPYYCLIENGRPGWLFQEIRDLFYYVQILCQGTFSPAMRRVKDYIPIDSLPDLMRALGYFPSEYEVENLIVEAKYKVYQRIPCTEIDFEEFVKLYLNHRPAFGYNYQQIRNAFRNFATLQKETYMMYRDDFIDMLGSYGECFSRELSWYLLSILSGQSFDDRATNAEDDFSFIPEEITFSHLATNIMGIQDADNLSEQFSAMESLGSQTMSSGESEEKIN</sequence>
<dbReference type="InterPro" id="IPR011992">
    <property type="entry name" value="EF-hand-dom_pair"/>
</dbReference>
<proteinExistence type="predicted"/>
<organism evidence="7 8">
    <name type="scientific">Galleria mellonella</name>
    <name type="common">Greater wax moth</name>
    <dbReference type="NCBI Taxonomy" id="7137"/>
    <lineage>
        <taxon>Eukaryota</taxon>
        <taxon>Metazoa</taxon>
        <taxon>Ecdysozoa</taxon>
        <taxon>Arthropoda</taxon>
        <taxon>Hexapoda</taxon>
        <taxon>Insecta</taxon>
        <taxon>Pterygota</taxon>
        <taxon>Neoptera</taxon>
        <taxon>Endopterygota</taxon>
        <taxon>Lepidoptera</taxon>
        <taxon>Glossata</taxon>
        <taxon>Ditrysia</taxon>
        <taxon>Pyraloidea</taxon>
        <taxon>Pyralidae</taxon>
        <taxon>Galleriinae</taxon>
        <taxon>Galleria</taxon>
    </lineage>
</organism>
<dbReference type="Proteomes" id="UP001652740">
    <property type="component" value="Unplaced"/>
</dbReference>
<keyword evidence="3" id="KW-0677">Repeat</keyword>
<dbReference type="RefSeq" id="XP_052758996.1">
    <property type="nucleotide sequence ID" value="XM_052903036.1"/>
</dbReference>
<feature type="region of interest" description="Disordered" evidence="6">
    <location>
        <begin position="1"/>
        <end position="21"/>
    </location>
</feature>
<evidence type="ECO:0000256" key="1">
    <source>
        <dbReference type="ARBA" id="ARBA00004138"/>
    </source>
</evidence>
<evidence type="ECO:0000256" key="4">
    <source>
        <dbReference type="ARBA" id="ARBA00023273"/>
    </source>
</evidence>
<accession>A0ABM3N5Z6</accession>
<dbReference type="SMART" id="SM00320">
    <property type="entry name" value="WD40"/>
    <property type="match status" value="5"/>
</dbReference>
<dbReference type="GeneID" id="113515717"/>
<reference evidence="8" key="1">
    <citation type="submission" date="2025-08" db="UniProtKB">
        <authorList>
            <consortium name="RefSeq"/>
        </authorList>
    </citation>
    <scope>IDENTIFICATION</scope>
    <source>
        <tissue evidence="8">Whole larvae</tissue>
    </source>
</reference>
<dbReference type="InterPro" id="IPR015943">
    <property type="entry name" value="WD40/YVTN_repeat-like_dom_sf"/>
</dbReference>
<dbReference type="InterPro" id="IPR050630">
    <property type="entry name" value="WD_repeat_EMAP"/>
</dbReference>
<dbReference type="Gene3D" id="2.130.10.10">
    <property type="entry name" value="YVTN repeat-like/Quinoprotein amine dehydrogenase"/>
    <property type="match status" value="2"/>
</dbReference>
<comment type="subcellular location">
    <subcellularLocation>
        <location evidence="1">Cell projection</location>
        <location evidence="1">Cilium</location>
    </subcellularLocation>
</comment>
<dbReference type="InterPro" id="IPR001680">
    <property type="entry name" value="WD40_rpt"/>
</dbReference>
<dbReference type="SUPFAM" id="SSF50978">
    <property type="entry name" value="WD40 repeat-like"/>
    <property type="match status" value="1"/>
</dbReference>
<dbReference type="Pfam" id="PF00400">
    <property type="entry name" value="WD40"/>
    <property type="match status" value="1"/>
</dbReference>
<dbReference type="SUPFAM" id="SSF75011">
    <property type="entry name" value="3-carboxy-cis,cis-mucoante lactonizing enzyme"/>
    <property type="match status" value="1"/>
</dbReference>
<name>A0ABM3N5Z6_GALME</name>
<keyword evidence="4" id="KW-0966">Cell projection</keyword>
<keyword evidence="7" id="KW-1185">Reference proteome</keyword>
<evidence type="ECO:0000313" key="7">
    <source>
        <dbReference type="Proteomes" id="UP001652740"/>
    </source>
</evidence>
<protein>
    <recommendedName>
        <fullName evidence="5">Cilia- and flagella-associated protein 251</fullName>
    </recommendedName>
</protein>
<gene>
    <name evidence="8" type="primary">LOC113515717</name>
</gene>
<feature type="compositionally biased region" description="Polar residues" evidence="6">
    <location>
        <begin position="1"/>
        <end position="20"/>
    </location>
</feature>
<dbReference type="InterPro" id="IPR036322">
    <property type="entry name" value="WD40_repeat_dom_sf"/>
</dbReference>
<keyword evidence="2" id="KW-0853">WD repeat</keyword>
<evidence type="ECO:0000256" key="3">
    <source>
        <dbReference type="ARBA" id="ARBA00022737"/>
    </source>
</evidence>
<dbReference type="Gene3D" id="1.10.238.10">
    <property type="entry name" value="EF-hand"/>
    <property type="match status" value="1"/>
</dbReference>
<evidence type="ECO:0000256" key="6">
    <source>
        <dbReference type="SAM" id="MobiDB-lite"/>
    </source>
</evidence>
<dbReference type="PANTHER" id="PTHR13720">
    <property type="entry name" value="WD-40 REPEAT PROTEIN"/>
    <property type="match status" value="1"/>
</dbReference>
<dbReference type="SUPFAM" id="SSF47473">
    <property type="entry name" value="EF-hand"/>
    <property type="match status" value="1"/>
</dbReference>
<evidence type="ECO:0000256" key="2">
    <source>
        <dbReference type="ARBA" id="ARBA00022574"/>
    </source>
</evidence>
<dbReference type="PANTHER" id="PTHR13720:SF13">
    <property type="entry name" value="CILIA- AND FLAGELLA-ASSOCIATED PROTEIN 251"/>
    <property type="match status" value="1"/>
</dbReference>